<sequence length="268" mass="31085">FFEKIIFKMKKRVIFDFDDAIFLNSDFMQKSIITNSLSRNLSRLPDIIKRSNKIIVGNEYLAKYAKQFNSQIEIIPTVIDTEIYTKKKDEINHRILRLGWMGTCKNLKYLREKLSVLKAFHAENPETVLIICSSCCKYLKEFNSIIPTKYVLWSSKNEVKILHLFDVGLMPLFDSEWVQGKCSFKLIQYMACGVAAIGSAIGQNKQLIINGFDGFLAETDNEWVEKIGLLKQENIKERIIENARKKIENEYSINSALNNYIKIFLSII</sequence>
<dbReference type="Gene3D" id="3.40.50.2000">
    <property type="entry name" value="Glycogen Phosphorylase B"/>
    <property type="match status" value="2"/>
</dbReference>
<comment type="caution">
    <text evidence="1">The sequence shown here is derived from an EMBL/GenBank/DDBJ whole genome shotgun (WGS) entry which is preliminary data.</text>
</comment>
<evidence type="ECO:0000313" key="1">
    <source>
        <dbReference type="EMBL" id="KKN13930.1"/>
    </source>
</evidence>
<protein>
    <recommendedName>
        <fullName evidence="2">Glycosyl transferase family 1 domain-containing protein</fullName>
    </recommendedName>
</protein>
<evidence type="ECO:0008006" key="2">
    <source>
        <dbReference type="Google" id="ProtNLM"/>
    </source>
</evidence>
<dbReference type="EMBL" id="LAZR01003870">
    <property type="protein sequence ID" value="KKN13930.1"/>
    <property type="molecule type" value="Genomic_DNA"/>
</dbReference>
<dbReference type="PANTHER" id="PTHR12526">
    <property type="entry name" value="GLYCOSYLTRANSFERASE"/>
    <property type="match status" value="1"/>
</dbReference>
<organism evidence="1">
    <name type="scientific">marine sediment metagenome</name>
    <dbReference type="NCBI Taxonomy" id="412755"/>
    <lineage>
        <taxon>unclassified sequences</taxon>
        <taxon>metagenomes</taxon>
        <taxon>ecological metagenomes</taxon>
    </lineage>
</organism>
<dbReference type="SUPFAM" id="SSF53756">
    <property type="entry name" value="UDP-Glycosyltransferase/glycogen phosphorylase"/>
    <property type="match status" value="1"/>
</dbReference>
<proteinExistence type="predicted"/>
<reference evidence="1" key="1">
    <citation type="journal article" date="2015" name="Nature">
        <title>Complex archaea that bridge the gap between prokaryotes and eukaryotes.</title>
        <authorList>
            <person name="Spang A."/>
            <person name="Saw J.H."/>
            <person name="Jorgensen S.L."/>
            <person name="Zaremba-Niedzwiedzka K."/>
            <person name="Martijn J."/>
            <person name="Lind A.E."/>
            <person name="van Eijk R."/>
            <person name="Schleper C."/>
            <person name="Guy L."/>
            <person name="Ettema T.J."/>
        </authorList>
    </citation>
    <scope>NUCLEOTIDE SEQUENCE</scope>
</reference>
<dbReference type="PANTHER" id="PTHR12526:SF637">
    <property type="entry name" value="GLYCOSYLTRANSFERASE EPSF-RELATED"/>
    <property type="match status" value="1"/>
</dbReference>
<feature type="non-terminal residue" evidence="1">
    <location>
        <position position="1"/>
    </location>
</feature>
<gene>
    <name evidence="1" type="ORF">LCGC14_1001360</name>
</gene>
<accession>A0A0F9N2Z6</accession>
<name>A0A0F9N2Z6_9ZZZZ</name>
<dbReference type="AlphaFoldDB" id="A0A0F9N2Z6"/>
<dbReference type="Pfam" id="PF13692">
    <property type="entry name" value="Glyco_trans_1_4"/>
    <property type="match status" value="1"/>
</dbReference>